<dbReference type="EMBL" id="JEMY01000010">
    <property type="protein sequence ID" value="EXI90051.1"/>
    <property type="molecule type" value="Genomic_DNA"/>
</dbReference>
<dbReference type="Proteomes" id="UP000022141">
    <property type="component" value="Unassembled WGS sequence"/>
</dbReference>
<organism evidence="1 2">
    <name type="scientific">Accumulibacter regalis</name>
    <dbReference type="NCBI Taxonomy" id="522306"/>
    <lineage>
        <taxon>Bacteria</taxon>
        <taxon>Pseudomonadati</taxon>
        <taxon>Pseudomonadota</taxon>
        <taxon>Betaproteobacteria</taxon>
        <taxon>Candidatus Accumulibacter</taxon>
    </lineage>
</organism>
<dbReference type="SUPFAM" id="SSF52540">
    <property type="entry name" value="P-loop containing nucleoside triphosphate hydrolases"/>
    <property type="match status" value="1"/>
</dbReference>
<accession>A0A011PRK6</accession>
<reference evidence="1" key="1">
    <citation type="submission" date="2014-02" db="EMBL/GenBank/DDBJ databases">
        <title>Expanding our view of genomic diversity in Candidatus Accumulibacter clades.</title>
        <authorList>
            <person name="Skennerton C.T."/>
            <person name="Barr J.J."/>
            <person name="Slater F.R."/>
            <person name="Bond P.L."/>
            <person name="Tyson G.W."/>
        </authorList>
    </citation>
    <scope>NUCLEOTIDE SEQUENCE [LARGE SCALE GENOMIC DNA]</scope>
</reference>
<protein>
    <submittedName>
        <fullName evidence="1">Uncharacterized protein</fullName>
    </submittedName>
</protein>
<comment type="caution">
    <text evidence="1">The sequence shown here is derived from an EMBL/GenBank/DDBJ whole genome shotgun (WGS) entry which is preliminary data.</text>
</comment>
<dbReference type="STRING" id="1454004.AW11_01084"/>
<dbReference type="eggNOG" id="COG3598">
    <property type="taxonomic scope" value="Bacteria"/>
</dbReference>
<keyword evidence="2" id="KW-1185">Reference proteome</keyword>
<dbReference type="AlphaFoldDB" id="A0A011PRK6"/>
<gene>
    <name evidence="1" type="ORF">AW11_01084</name>
</gene>
<sequence length="381" mass="41118">METIYEKTGFQPPALGAYSPATFKGETESRRDLVAGRLPRGKVVLLAGAGDVGKSFLLLQLLEDINGGASRHSFGGEIVGKDQPCIVIMGEDDRSSVDLRLKSIRAGSNIEPATHGAIYTAPDIGYMALVTKPAWSGSVEPTDVLQWLETQIEGLRAEFPDLGFVAIDTFSSLLPVDANNPAEVQKALSLLTSIAARHDVCIIVTHHLRKDNNPRSDVESLRAGIRGSTAVVDGVRAAYVMHKANPDDAARIRKELELDHDGEIVILSLVKNNLALRRDPVTYVRMPNGVLHDVSRQLATRPSLEESLLQVVRDANKAERKITKTGPSGLFASKSPGWPGGLYRKSRSDLEGLANKLIEDGRLVLTSSCLSTAENGPATCQ</sequence>
<dbReference type="InterPro" id="IPR027417">
    <property type="entry name" value="P-loop_NTPase"/>
</dbReference>
<proteinExistence type="predicted"/>
<evidence type="ECO:0000313" key="1">
    <source>
        <dbReference type="EMBL" id="EXI90051.1"/>
    </source>
</evidence>
<name>A0A011PRK6_ACCRE</name>
<dbReference type="Gene3D" id="3.40.50.300">
    <property type="entry name" value="P-loop containing nucleotide triphosphate hydrolases"/>
    <property type="match status" value="1"/>
</dbReference>
<evidence type="ECO:0000313" key="2">
    <source>
        <dbReference type="Proteomes" id="UP000022141"/>
    </source>
</evidence>
<dbReference type="Pfam" id="PF13481">
    <property type="entry name" value="AAA_25"/>
    <property type="match status" value="1"/>
</dbReference>
<dbReference type="PATRIC" id="fig|1454004.3.peg.1138"/>